<evidence type="ECO:0000256" key="2">
    <source>
        <dbReference type="SAM" id="Phobius"/>
    </source>
</evidence>
<feature type="transmembrane region" description="Helical" evidence="2">
    <location>
        <begin position="34"/>
        <end position="55"/>
    </location>
</feature>
<feature type="compositionally biased region" description="Polar residues" evidence="1">
    <location>
        <begin position="7"/>
        <end position="20"/>
    </location>
</feature>
<protein>
    <recommendedName>
        <fullName evidence="5">Transmembrane protein</fullName>
    </recommendedName>
</protein>
<keyword evidence="2" id="KW-0472">Membrane</keyword>
<dbReference type="Proteomes" id="UP001265746">
    <property type="component" value="Unassembled WGS sequence"/>
</dbReference>
<feature type="region of interest" description="Disordered" evidence="1">
    <location>
        <begin position="261"/>
        <end position="300"/>
    </location>
</feature>
<feature type="region of interest" description="Disordered" evidence="1">
    <location>
        <begin position="1"/>
        <end position="20"/>
    </location>
</feature>
<dbReference type="AlphaFoldDB" id="A0AAD9W2A9"/>
<dbReference type="EMBL" id="JAUJFL010000004">
    <property type="protein sequence ID" value="KAK2605513.1"/>
    <property type="molecule type" value="Genomic_DNA"/>
</dbReference>
<evidence type="ECO:0000313" key="4">
    <source>
        <dbReference type="Proteomes" id="UP001265746"/>
    </source>
</evidence>
<sequence length="300" mass="31562">MGEPVEPNTQTPTASPSLPLSINKKTLETGRKEILVLALGILFLASQLCLAIWYFTIPRAAPRKQEQRTLAIILPAGTTPFSTHIDTTNDADSNGDSLLCLRRRSTWGGRSAHPGPSPRGRRKSASSRRKAHDSDDDDEGAPATLSTLSSPGPEPEGGRAMRRATEDMAMAAALATPTTLLPLGPGGGPQDTELEDFDSRRAWGEAGLLAASIVKPSSPRSPRVLAADQAAMMDAFCADEDEEAAVPSPVGLEEDVLALSSGFDDPLGANRRVASPRMDGKDPATGETELQDGGQGGVFV</sequence>
<evidence type="ECO:0008006" key="5">
    <source>
        <dbReference type="Google" id="ProtNLM"/>
    </source>
</evidence>
<organism evidence="3 4">
    <name type="scientific">Phomopsis amygdali</name>
    <name type="common">Fusicoccum amygdali</name>
    <dbReference type="NCBI Taxonomy" id="1214568"/>
    <lineage>
        <taxon>Eukaryota</taxon>
        <taxon>Fungi</taxon>
        <taxon>Dikarya</taxon>
        <taxon>Ascomycota</taxon>
        <taxon>Pezizomycotina</taxon>
        <taxon>Sordariomycetes</taxon>
        <taxon>Sordariomycetidae</taxon>
        <taxon>Diaporthales</taxon>
        <taxon>Diaporthaceae</taxon>
        <taxon>Diaporthe</taxon>
    </lineage>
</organism>
<proteinExistence type="predicted"/>
<evidence type="ECO:0000313" key="3">
    <source>
        <dbReference type="EMBL" id="KAK2605513.1"/>
    </source>
</evidence>
<name>A0AAD9W2A9_PHOAM</name>
<keyword evidence="2" id="KW-1133">Transmembrane helix</keyword>
<keyword evidence="4" id="KW-1185">Reference proteome</keyword>
<reference evidence="3" key="1">
    <citation type="submission" date="2023-06" db="EMBL/GenBank/DDBJ databases">
        <authorList>
            <person name="Noh H."/>
        </authorList>
    </citation>
    <scope>NUCLEOTIDE SEQUENCE</scope>
    <source>
        <strain evidence="3">DUCC20226</strain>
    </source>
</reference>
<keyword evidence="2" id="KW-0812">Transmembrane</keyword>
<feature type="compositionally biased region" description="Basic residues" evidence="1">
    <location>
        <begin position="119"/>
        <end position="131"/>
    </location>
</feature>
<evidence type="ECO:0000256" key="1">
    <source>
        <dbReference type="SAM" id="MobiDB-lite"/>
    </source>
</evidence>
<comment type="caution">
    <text evidence="3">The sequence shown here is derived from an EMBL/GenBank/DDBJ whole genome shotgun (WGS) entry which is preliminary data.</text>
</comment>
<gene>
    <name evidence="3" type="ORF">N8I77_008346</name>
</gene>
<feature type="region of interest" description="Disordered" evidence="1">
    <location>
        <begin position="105"/>
        <end position="160"/>
    </location>
</feature>
<accession>A0AAD9W2A9</accession>